<protein>
    <submittedName>
        <fullName evidence="2">Uncharacterized protein</fullName>
    </submittedName>
</protein>
<dbReference type="Proteomes" id="UP001054889">
    <property type="component" value="Unassembled WGS sequence"/>
</dbReference>
<gene>
    <name evidence="2" type="primary">gb16602</name>
    <name evidence="2" type="ORF">PR202_gb16602</name>
</gene>
<reference evidence="2" key="1">
    <citation type="journal article" date="2018" name="DNA Res.">
        <title>Multiple hybrid de novo genome assembly of finger millet, an orphan allotetraploid crop.</title>
        <authorList>
            <person name="Hatakeyama M."/>
            <person name="Aluri S."/>
            <person name="Balachadran M.T."/>
            <person name="Sivarajan S.R."/>
            <person name="Patrignani A."/>
            <person name="Gruter S."/>
            <person name="Poveda L."/>
            <person name="Shimizu-Inatsugi R."/>
            <person name="Baeten J."/>
            <person name="Francoijs K.J."/>
            <person name="Nataraja K.N."/>
            <person name="Reddy Y.A.N."/>
            <person name="Phadnis S."/>
            <person name="Ravikumar R.L."/>
            <person name="Schlapbach R."/>
            <person name="Sreeman S.M."/>
            <person name="Shimizu K.K."/>
        </authorList>
    </citation>
    <scope>NUCLEOTIDE SEQUENCE</scope>
</reference>
<accession>A0AAV5F0S0</accession>
<feature type="transmembrane region" description="Helical" evidence="1">
    <location>
        <begin position="100"/>
        <end position="121"/>
    </location>
</feature>
<keyword evidence="1" id="KW-1133">Transmembrane helix</keyword>
<comment type="caution">
    <text evidence="2">The sequence shown here is derived from an EMBL/GenBank/DDBJ whole genome shotgun (WGS) entry which is preliminary data.</text>
</comment>
<reference evidence="2" key="2">
    <citation type="submission" date="2021-12" db="EMBL/GenBank/DDBJ databases">
        <title>Resequencing data analysis of finger millet.</title>
        <authorList>
            <person name="Hatakeyama M."/>
            <person name="Aluri S."/>
            <person name="Balachadran M.T."/>
            <person name="Sivarajan S.R."/>
            <person name="Poveda L."/>
            <person name="Shimizu-Inatsugi R."/>
            <person name="Schlapbach R."/>
            <person name="Sreeman S.M."/>
            <person name="Shimizu K.K."/>
        </authorList>
    </citation>
    <scope>NUCLEOTIDE SEQUENCE</scope>
</reference>
<evidence type="ECO:0000313" key="2">
    <source>
        <dbReference type="EMBL" id="GJN28474.1"/>
    </source>
</evidence>
<name>A0AAV5F0S0_ELECO</name>
<dbReference type="EMBL" id="BQKI01000080">
    <property type="protein sequence ID" value="GJN28474.1"/>
    <property type="molecule type" value="Genomic_DNA"/>
</dbReference>
<proteinExistence type="predicted"/>
<evidence type="ECO:0000256" key="1">
    <source>
        <dbReference type="SAM" id="Phobius"/>
    </source>
</evidence>
<keyword evidence="3" id="KW-1185">Reference proteome</keyword>
<evidence type="ECO:0000313" key="3">
    <source>
        <dbReference type="Proteomes" id="UP001054889"/>
    </source>
</evidence>
<sequence>MDKVVRGQRHLKFDGRRPERCEEVAIFGFADHGVECLHGNNIVHKLEALESIDQRASTRNHRTVDDDFEAQIFQVQRQMSARPSCSGAAHQITFIRFASWASMAWSPSSILLTWLLFLAVFTTTNHCCAQQPGL</sequence>
<organism evidence="2 3">
    <name type="scientific">Eleusine coracana subsp. coracana</name>
    <dbReference type="NCBI Taxonomy" id="191504"/>
    <lineage>
        <taxon>Eukaryota</taxon>
        <taxon>Viridiplantae</taxon>
        <taxon>Streptophyta</taxon>
        <taxon>Embryophyta</taxon>
        <taxon>Tracheophyta</taxon>
        <taxon>Spermatophyta</taxon>
        <taxon>Magnoliopsida</taxon>
        <taxon>Liliopsida</taxon>
        <taxon>Poales</taxon>
        <taxon>Poaceae</taxon>
        <taxon>PACMAD clade</taxon>
        <taxon>Chloridoideae</taxon>
        <taxon>Cynodonteae</taxon>
        <taxon>Eleusininae</taxon>
        <taxon>Eleusine</taxon>
    </lineage>
</organism>
<dbReference type="AlphaFoldDB" id="A0AAV5F0S0"/>
<keyword evidence="1" id="KW-0472">Membrane</keyword>
<keyword evidence="1" id="KW-0812">Transmembrane</keyword>